<dbReference type="Pfam" id="PF06808">
    <property type="entry name" value="DctM"/>
    <property type="match status" value="1"/>
</dbReference>
<dbReference type="InterPro" id="IPR010656">
    <property type="entry name" value="DctM"/>
</dbReference>
<feature type="transmembrane region" description="Helical" evidence="3">
    <location>
        <begin position="72"/>
        <end position="90"/>
    </location>
</feature>
<accession>A0A2Z6E004</accession>
<dbReference type="InterPro" id="IPR011853">
    <property type="entry name" value="TRAP_DctM-Dct_fused"/>
</dbReference>
<keyword evidence="6" id="KW-1185">Reference proteome</keyword>
<dbReference type="PANTHER" id="PTHR43849">
    <property type="entry name" value="BLL3936 PROTEIN"/>
    <property type="match status" value="1"/>
</dbReference>
<feature type="transmembrane region" description="Helical" evidence="3">
    <location>
        <begin position="517"/>
        <end position="535"/>
    </location>
</feature>
<feature type="transmembrane region" description="Helical" evidence="3">
    <location>
        <begin position="598"/>
        <end position="616"/>
    </location>
</feature>
<evidence type="ECO:0000313" key="6">
    <source>
        <dbReference type="Proteomes" id="UP000262004"/>
    </source>
</evidence>
<gene>
    <name evidence="5" type="ORF">HPTL_1855</name>
</gene>
<feature type="transmembrane region" description="Helical" evidence="3">
    <location>
        <begin position="566"/>
        <end position="586"/>
    </location>
</feature>
<feature type="transmembrane region" description="Helical" evidence="3">
    <location>
        <begin position="665"/>
        <end position="694"/>
    </location>
</feature>
<dbReference type="GO" id="GO:0022857">
    <property type="term" value="F:transmembrane transporter activity"/>
    <property type="evidence" value="ECO:0007669"/>
    <property type="project" value="UniProtKB-UniRule"/>
</dbReference>
<feature type="transmembrane region" description="Helical" evidence="3">
    <location>
        <begin position="158"/>
        <end position="180"/>
    </location>
</feature>
<feature type="transmembrane region" description="Helical" evidence="3">
    <location>
        <begin position="289"/>
        <end position="314"/>
    </location>
</feature>
<comment type="function">
    <text evidence="1">Part of the tripartite ATP-independent periplasmic (TRAP) transport system.</text>
</comment>
<name>A0A2Z6E004_HYDTE</name>
<dbReference type="PANTHER" id="PTHR43849:SF2">
    <property type="entry name" value="BLL3936 PROTEIN"/>
    <property type="match status" value="1"/>
</dbReference>
<feature type="transmembrane region" description="Helical" evidence="3">
    <location>
        <begin position="477"/>
        <end position="510"/>
    </location>
</feature>
<feature type="region of interest" description="Disordered" evidence="2">
    <location>
        <begin position="1"/>
        <end position="21"/>
    </location>
</feature>
<evidence type="ECO:0000256" key="2">
    <source>
        <dbReference type="SAM" id="MobiDB-lite"/>
    </source>
</evidence>
<evidence type="ECO:0000259" key="4">
    <source>
        <dbReference type="Pfam" id="PF06808"/>
    </source>
</evidence>
<dbReference type="EMBL" id="AP018558">
    <property type="protein sequence ID" value="BBD78111.1"/>
    <property type="molecule type" value="Genomic_DNA"/>
</dbReference>
<feature type="transmembrane region" description="Helical" evidence="3">
    <location>
        <begin position="41"/>
        <end position="60"/>
    </location>
</feature>
<keyword evidence="1" id="KW-0813">Transport</keyword>
<evidence type="ECO:0000313" key="5">
    <source>
        <dbReference type="EMBL" id="BBD78111.1"/>
    </source>
</evidence>
<feature type="domain" description="TRAP C4-dicarboxylate transport system permease DctM subunit" evidence="4">
    <location>
        <begin position="144"/>
        <end position="624"/>
    </location>
</feature>
<dbReference type="NCBIfam" id="TIGR02123">
    <property type="entry name" value="TRAP_fused"/>
    <property type="match status" value="1"/>
</dbReference>
<feature type="transmembrane region" description="Helical" evidence="3">
    <location>
        <begin position="133"/>
        <end position="151"/>
    </location>
</feature>
<feature type="transmembrane region" description="Helical" evidence="3">
    <location>
        <begin position="102"/>
        <end position="121"/>
    </location>
</feature>
<dbReference type="KEGG" id="htl:HPTL_1855"/>
<feature type="transmembrane region" description="Helical" evidence="3">
    <location>
        <begin position="200"/>
        <end position="223"/>
    </location>
</feature>
<keyword evidence="3" id="KW-1133">Transmembrane helix</keyword>
<proteinExistence type="predicted"/>
<organism evidence="5 6">
    <name type="scientific">Hydrogenophilus thermoluteolus</name>
    <name type="common">Pseudomonas hydrogenothermophila</name>
    <dbReference type="NCBI Taxonomy" id="297"/>
    <lineage>
        <taxon>Bacteria</taxon>
        <taxon>Pseudomonadati</taxon>
        <taxon>Pseudomonadota</taxon>
        <taxon>Hydrogenophilia</taxon>
        <taxon>Hydrogenophilales</taxon>
        <taxon>Hydrogenophilaceae</taxon>
        <taxon>Hydrogenophilus</taxon>
    </lineage>
</organism>
<reference evidence="5 6" key="1">
    <citation type="submission" date="2018-04" db="EMBL/GenBank/DDBJ databases">
        <title>Complete genome sequence of Hydrogenophilus thermoluteolus TH-1.</title>
        <authorList>
            <person name="Arai H."/>
        </authorList>
    </citation>
    <scope>NUCLEOTIDE SEQUENCE [LARGE SCALE GENOMIC DNA]</scope>
    <source>
        <strain evidence="5 6">TH-1</strain>
    </source>
</reference>
<dbReference type="RefSeq" id="WP_119336173.1">
    <property type="nucleotide sequence ID" value="NZ_AP018558.1"/>
</dbReference>
<keyword evidence="1" id="KW-0997">Cell inner membrane</keyword>
<comment type="subcellular location">
    <subcellularLocation>
        <location evidence="1">Cell inner membrane</location>
        <topology evidence="1">Multi-pass membrane protein</topology>
    </subcellularLocation>
</comment>
<keyword evidence="3" id="KW-0812">Transmembrane</keyword>
<feature type="transmembrane region" description="Helical" evidence="3">
    <location>
        <begin position="424"/>
        <end position="457"/>
    </location>
</feature>
<dbReference type="AlphaFoldDB" id="A0A2Z6E004"/>
<feature type="transmembrane region" description="Helical" evidence="3">
    <location>
        <begin position="397"/>
        <end position="417"/>
    </location>
</feature>
<evidence type="ECO:0000256" key="3">
    <source>
        <dbReference type="SAM" id="Phobius"/>
    </source>
</evidence>
<feature type="region of interest" description="Disordered" evidence="2">
    <location>
        <begin position="705"/>
        <end position="730"/>
    </location>
</feature>
<feature type="transmembrane region" description="Helical" evidence="3">
    <location>
        <begin position="373"/>
        <end position="391"/>
    </location>
</feature>
<keyword evidence="3" id="KW-0472">Membrane</keyword>
<keyword evidence="1" id="KW-1003">Cell membrane</keyword>
<dbReference type="OrthoDB" id="9759894at2"/>
<sequence length="730" mass="77465">MRQATSTGEAVEPTASPPHIPHAEESEAVARLAVLSRGWRGLVGAVALAFSCYQLVVAAFHPWSSQLIREWHVAFLLALTFLLYPARRLATDAAAPVRGGGIGGLLLALGAASLAVYYGVFEHDLILRAGDPTQADLVVGVALLILVFEAARRVLGWPLPLLCALFLLYALFGQWAPGALAHRGYAWQQVVEQLSFGAEGIFGIPIYVSATYIFLFILFGAFLERAGMVQLFNDVALGLVGRAAGGPAKVSVLSSALMGTISGSAVANVLTTGQFTIPLMKRGGFSPTFAAAVEATASMGGQVMPPVMGAVAFIMAENIGVPYAEIVRAAIVPALLYFATVFWMVHLEAKRRGLEGLAPEDCPNAWQALRSRWYLVLPLAGLVWLLFAGYTPMYAGMAGLALTAVLVLGTAVAAMLSRQAFRYLFWIAVGVCGALVVRWGVLPVLLLLAALGVVLLWRREGRNTLRLVRESLIIGALQALPVGVACAIVGVIIGVLTLTGAATSLAGFILSVGEQHLFLALVLTMLICLVLGMGIPTIPNYIIVSAIAAPALLELGVPLIVSHMYVFYFGLMADLTPPVALAAYAASSVAKSPPLPTSLKAFQLGIAGFVVPYLAVYDPALMLQGDPAWWAVLWAILRALFAIGCWGYAIVGARKGGSLAWWERLWAVAAAILLATPWWVADLAGIFAAGLLIVRLYRFRSEEPTRDDSALRASAGTAEKRMEPPTGQNG</sequence>
<protein>
    <submittedName>
        <fullName evidence="5">C4-dicarboxylate ABC transporter</fullName>
    </submittedName>
</protein>
<feature type="transmembrane region" description="Helical" evidence="3">
    <location>
        <begin position="628"/>
        <end position="653"/>
    </location>
</feature>
<dbReference type="GO" id="GO:0005886">
    <property type="term" value="C:plasma membrane"/>
    <property type="evidence" value="ECO:0007669"/>
    <property type="project" value="UniProtKB-SubCell"/>
</dbReference>
<evidence type="ECO:0000256" key="1">
    <source>
        <dbReference type="RuleBase" id="RU369079"/>
    </source>
</evidence>
<feature type="transmembrane region" description="Helical" evidence="3">
    <location>
        <begin position="541"/>
        <end position="561"/>
    </location>
</feature>
<dbReference type="Proteomes" id="UP000262004">
    <property type="component" value="Chromosome"/>
</dbReference>
<feature type="transmembrane region" description="Helical" evidence="3">
    <location>
        <begin position="326"/>
        <end position="345"/>
    </location>
</feature>